<dbReference type="GO" id="GO:0004888">
    <property type="term" value="F:transmembrane signaling receptor activity"/>
    <property type="evidence" value="ECO:0007669"/>
    <property type="project" value="InterPro"/>
</dbReference>
<sequence>MALYFLLMHVVLFCSPVLEAQTPNSPYFSWTKELKNELFYVRQYDKHARPILNSSEQVIQVDVRFSFSRAVFNEKDGILETNGWLGLRWLDSMLKWDPSVFGDMRNLKLISDLLWKPDIVVFNSVRGYDPMPPSQATLLHDGTVYYIPPLYLVTPCDLDLTKWPEGFIKCEIRFGAWTLDSTEILLGILENETKADLIHYESWSSQWEITETAVSTNSYFNCCNPYYQDVAVTVHLKRNSSPAEKIAIVSSAGIWIIVLSSYWMSPNSADRQTIGYSGFIGMILILVIFLWKLPTGKNVPVLCKYCLQLLIDFCISALNFMFLHATVITHLVLLLQCGSNCAVTMMNRRLLQRSPKSAPYWVRRMVNNKILDTLSPRREMLTEIELNQAHIPLGTGNDSSTLLSSSSTVPDETGQPRLMQTFKTCISEDLDIWYRVATLFDRLAFSIYLLSFILVSAFIVVLYTREK</sequence>
<evidence type="ECO:0000256" key="4">
    <source>
        <dbReference type="ARBA" id="ARBA00023136"/>
    </source>
</evidence>
<dbReference type="Proteomes" id="UP000076858">
    <property type="component" value="Unassembled WGS sequence"/>
</dbReference>
<dbReference type="InterPro" id="IPR036734">
    <property type="entry name" value="Neur_chan_lig-bd_sf"/>
</dbReference>
<proteinExistence type="predicted"/>
<keyword evidence="9" id="KW-1185">Reference proteome</keyword>
<gene>
    <name evidence="8" type="ORF">APZ42_018112</name>
</gene>
<dbReference type="OrthoDB" id="410315at2759"/>
<feature type="transmembrane region" description="Helical" evidence="5">
    <location>
        <begin position="443"/>
        <end position="464"/>
    </location>
</feature>
<feature type="domain" description="Neurotransmitter-gated ion-channel ligand-binding" evidence="7">
    <location>
        <begin position="36"/>
        <end position="239"/>
    </location>
</feature>
<protein>
    <submittedName>
        <fullName evidence="8">Nicotinic acetylcholine receptor beta 3 (Dbeta3) subunit</fullName>
    </submittedName>
</protein>
<dbReference type="InterPro" id="IPR036719">
    <property type="entry name" value="Neuro-gated_channel_TM_sf"/>
</dbReference>
<keyword evidence="8" id="KW-0675">Receptor</keyword>
<evidence type="ECO:0000313" key="9">
    <source>
        <dbReference type="Proteomes" id="UP000076858"/>
    </source>
</evidence>
<evidence type="ECO:0000256" key="1">
    <source>
        <dbReference type="ARBA" id="ARBA00004370"/>
    </source>
</evidence>
<dbReference type="Gene3D" id="2.70.170.10">
    <property type="entry name" value="Neurotransmitter-gated ion-channel ligand-binding domain"/>
    <property type="match status" value="1"/>
</dbReference>
<dbReference type="AlphaFoldDB" id="A0A164ZCE2"/>
<evidence type="ECO:0000256" key="5">
    <source>
        <dbReference type="SAM" id="Phobius"/>
    </source>
</evidence>
<dbReference type="SUPFAM" id="SSF63712">
    <property type="entry name" value="Nicotinic receptor ligand binding domain-like"/>
    <property type="match status" value="1"/>
</dbReference>
<dbReference type="InterPro" id="IPR006202">
    <property type="entry name" value="Neur_chan_lig-bd"/>
</dbReference>
<evidence type="ECO:0000259" key="7">
    <source>
        <dbReference type="Pfam" id="PF02931"/>
    </source>
</evidence>
<dbReference type="STRING" id="35525.A0A164ZCE2"/>
<keyword evidence="2 5" id="KW-0812">Transmembrane</keyword>
<dbReference type="InterPro" id="IPR006201">
    <property type="entry name" value="Neur_channel"/>
</dbReference>
<evidence type="ECO:0000256" key="6">
    <source>
        <dbReference type="SAM" id="SignalP"/>
    </source>
</evidence>
<organism evidence="8 9">
    <name type="scientific">Daphnia magna</name>
    <dbReference type="NCBI Taxonomy" id="35525"/>
    <lineage>
        <taxon>Eukaryota</taxon>
        <taxon>Metazoa</taxon>
        <taxon>Ecdysozoa</taxon>
        <taxon>Arthropoda</taxon>
        <taxon>Crustacea</taxon>
        <taxon>Branchiopoda</taxon>
        <taxon>Diplostraca</taxon>
        <taxon>Cladocera</taxon>
        <taxon>Anomopoda</taxon>
        <taxon>Daphniidae</taxon>
        <taxon>Daphnia</taxon>
    </lineage>
</organism>
<dbReference type="FunFam" id="2.70.170.10:FF:000028">
    <property type="entry name" value="AcetylCholine Receptor"/>
    <property type="match status" value="1"/>
</dbReference>
<reference evidence="8 9" key="1">
    <citation type="submission" date="2016-03" db="EMBL/GenBank/DDBJ databases">
        <title>EvidentialGene: Evidence-directed Construction of Genes on Genomes.</title>
        <authorList>
            <person name="Gilbert D.G."/>
            <person name="Choi J.-H."/>
            <person name="Mockaitis K."/>
            <person name="Colbourne J."/>
            <person name="Pfrender M."/>
        </authorList>
    </citation>
    <scope>NUCLEOTIDE SEQUENCE [LARGE SCALE GENOMIC DNA]</scope>
    <source>
        <strain evidence="8 9">Xinb3</strain>
        <tissue evidence="8">Complete organism</tissue>
    </source>
</reference>
<dbReference type="SUPFAM" id="SSF90112">
    <property type="entry name" value="Neurotransmitter-gated ion-channel transmembrane pore"/>
    <property type="match status" value="1"/>
</dbReference>
<comment type="caution">
    <text evidence="8">The sequence shown here is derived from an EMBL/GenBank/DDBJ whole genome shotgun (WGS) entry which is preliminary data.</text>
</comment>
<dbReference type="GO" id="GO:0005230">
    <property type="term" value="F:extracellular ligand-gated monoatomic ion channel activity"/>
    <property type="evidence" value="ECO:0007669"/>
    <property type="project" value="InterPro"/>
</dbReference>
<feature type="transmembrane region" description="Helical" evidence="5">
    <location>
        <begin position="246"/>
        <end position="264"/>
    </location>
</feature>
<keyword evidence="6" id="KW-0732">Signal</keyword>
<keyword evidence="4 5" id="KW-0472">Membrane</keyword>
<feature type="chain" id="PRO_5007854823" evidence="6">
    <location>
        <begin position="21"/>
        <end position="467"/>
    </location>
</feature>
<feature type="transmembrane region" description="Helical" evidence="5">
    <location>
        <begin position="320"/>
        <end position="343"/>
    </location>
</feature>
<name>A0A164ZCE2_9CRUS</name>
<dbReference type="GO" id="GO:0016020">
    <property type="term" value="C:membrane"/>
    <property type="evidence" value="ECO:0007669"/>
    <property type="project" value="UniProtKB-SubCell"/>
</dbReference>
<feature type="signal peptide" evidence="6">
    <location>
        <begin position="1"/>
        <end position="20"/>
    </location>
</feature>
<feature type="transmembrane region" description="Helical" evidence="5">
    <location>
        <begin position="273"/>
        <end position="291"/>
    </location>
</feature>
<keyword evidence="3 5" id="KW-1133">Transmembrane helix</keyword>
<dbReference type="Pfam" id="PF02931">
    <property type="entry name" value="Neur_chan_LBD"/>
    <property type="match status" value="1"/>
</dbReference>
<comment type="subcellular location">
    <subcellularLocation>
        <location evidence="1">Membrane</location>
    </subcellularLocation>
</comment>
<evidence type="ECO:0000313" key="8">
    <source>
        <dbReference type="EMBL" id="KZS16198.1"/>
    </source>
</evidence>
<evidence type="ECO:0000256" key="2">
    <source>
        <dbReference type="ARBA" id="ARBA00022692"/>
    </source>
</evidence>
<dbReference type="EMBL" id="LRGB01000745">
    <property type="protein sequence ID" value="KZS16198.1"/>
    <property type="molecule type" value="Genomic_DNA"/>
</dbReference>
<dbReference type="PANTHER" id="PTHR18945">
    <property type="entry name" value="NEUROTRANSMITTER GATED ION CHANNEL"/>
    <property type="match status" value="1"/>
</dbReference>
<evidence type="ECO:0000256" key="3">
    <source>
        <dbReference type="ARBA" id="ARBA00022989"/>
    </source>
</evidence>
<accession>A0A164ZCE2</accession>
<dbReference type="CDD" id="cd18989">
    <property type="entry name" value="LGIC_ECD_cation"/>
    <property type="match status" value="1"/>
</dbReference>